<dbReference type="AlphaFoldDB" id="A0A5J4U4R2"/>
<organism evidence="1 2">
    <name type="scientific">Streblomastix strix</name>
    <dbReference type="NCBI Taxonomy" id="222440"/>
    <lineage>
        <taxon>Eukaryota</taxon>
        <taxon>Metamonada</taxon>
        <taxon>Preaxostyla</taxon>
        <taxon>Oxymonadida</taxon>
        <taxon>Streblomastigidae</taxon>
        <taxon>Streblomastix</taxon>
    </lineage>
</organism>
<comment type="caution">
    <text evidence="1">The sequence shown here is derived from an EMBL/GenBank/DDBJ whole genome shotgun (WGS) entry which is preliminary data.</text>
</comment>
<sequence length="126" mass="14325">MEPQEKGKLPEIEKIQEKTIESISYIICAQIKNTYELDQHPYYKVLHNAGILNQIFGYLTSAEQKTNETRAYAAVILGLVYQGIQIPDGMINQIMFALANQLNLGSTEKLQTYILETLYVIARLIS</sequence>
<proteinExistence type="predicted"/>
<dbReference type="Proteomes" id="UP000324800">
    <property type="component" value="Unassembled WGS sequence"/>
</dbReference>
<dbReference type="EMBL" id="SNRW01020113">
    <property type="protein sequence ID" value="KAA6365766.1"/>
    <property type="molecule type" value="Genomic_DNA"/>
</dbReference>
<accession>A0A5J4U4R2</accession>
<evidence type="ECO:0000313" key="2">
    <source>
        <dbReference type="Proteomes" id="UP000324800"/>
    </source>
</evidence>
<evidence type="ECO:0000313" key="1">
    <source>
        <dbReference type="EMBL" id="KAA6365766.1"/>
    </source>
</evidence>
<gene>
    <name evidence="1" type="ORF">EZS28_038707</name>
</gene>
<name>A0A5J4U4R2_9EUKA</name>
<reference evidence="1 2" key="1">
    <citation type="submission" date="2019-03" db="EMBL/GenBank/DDBJ databases">
        <title>Single cell metagenomics reveals metabolic interactions within the superorganism composed of flagellate Streblomastix strix and complex community of Bacteroidetes bacteria on its surface.</title>
        <authorList>
            <person name="Treitli S.C."/>
            <person name="Kolisko M."/>
            <person name="Husnik F."/>
            <person name="Keeling P."/>
            <person name="Hampl V."/>
        </authorList>
    </citation>
    <scope>NUCLEOTIDE SEQUENCE [LARGE SCALE GENOMIC DNA]</scope>
    <source>
        <strain evidence="1">ST1C</strain>
    </source>
</reference>
<protein>
    <submittedName>
        <fullName evidence="1">Uncharacterized protein</fullName>
    </submittedName>
</protein>